<feature type="compositionally biased region" description="Basic and acidic residues" evidence="1">
    <location>
        <begin position="1"/>
        <end position="10"/>
    </location>
</feature>
<feature type="transmembrane region" description="Helical" evidence="2">
    <location>
        <begin position="66"/>
        <end position="85"/>
    </location>
</feature>
<dbReference type="SUPFAM" id="SSF56219">
    <property type="entry name" value="DNase I-like"/>
    <property type="match status" value="1"/>
</dbReference>
<dbReference type="NCBIfam" id="NF041216">
    <property type="entry name" value="CU044_2847_fam"/>
    <property type="match status" value="1"/>
</dbReference>
<dbReference type="InterPro" id="IPR036691">
    <property type="entry name" value="Endo/exonu/phosph_ase_sf"/>
</dbReference>
<sequence length="442" mass="47170">MSEALREAPDVRQQGDTGERAGNPGTVQAGQRGTGHEDTGSGTRHPRVRQAPRSLLRPDPRKRGPVPAVLALLLGLLMLLHAHITDRGGLGSLVETFLPWFGLFVPVLLAGALWRRSATATVALLLPAVTWLSLFGELLLDKSRPGGDLTVVSHNVNAENPDPAGTARALAAFGADLLALEEMTPQTTAVYARELAKTYPYRTVQGTVGLWSRLPLSQSRPVDVLRGNAGPPAQTRRAEDPPSTRPGHCAPRWPRTRGHWRCTWSHKAPLEAWLGGKRAPPKALARSCAMRPWFVAGNQNFLFRALSGAVIGTMAKMSDFSELQLADGTPVWFQLAPGDAWNGPVEPTADLPEGMGATVPVSRGGRGVADRTVGTVRSALRPLGPILQEIHDAVTGAENPPQEINVTFGVQVGQGLKLGFVTGNGQAHLTISATWRPVPAAD</sequence>
<keyword evidence="2" id="KW-0472">Membrane</keyword>
<dbReference type="InterPro" id="IPR005135">
    <property type="entry name" value="Endo/exonuclease/phosphatase"/>
</dbReference>
<evidence type="ECO:0000259" key="3">
    <source>
        <dbReference type="Pfam" id="PF03372"/>
    </source>
</evidence>
<dbReference type="Pfam" id="PF19493">
    <property type="entry name" value="Trypco1"/>
    <property type="match status" value="1"/>
</dbReference>
<keyword evidence="2" id="KW-0812">Transmembrane</keyword>
<dbReference type="InterPro" id="IPR045794">
    <property type="entry name" value="Trypco1"/>
</dbReference>
<feature type="transmembrane region" description="Helical" evidence="2">
    <location>
        <begin position="121"/>
        <end position="140"/>
    </location>
</feature>
<proteinExistence type="predicted"/>
<feature type="domain" description="Endonuclease/exonuclease/phosphatase" evidence="3">
    <location>
        <begin position="152"/>
        <end position="260"/>
    </location>
</feature>
<accession>A0ABP3ZI10</accession>
<comment type="caution">
    <text evidence="5">The sequence shown here is derived from an EMBL/GenBank/DDBJ whole genome shotgun (WGS) entry which is preliminary data.</text>
</comment>
<evidence type="ECO:0000259" key="4">
    <source>
        <dbReference type="Pfam" id="PF19493"/>
    </source>
</evidence>
<keyword evidence="2" id="KW-1133">Transmembrane helix</keyword>
<evidence type="ECO:0000256" key="2">
    <source>
        <dbReference type="SAM" id="Phobius"/>
    </source>
</evidence>
<evidence type="ECO:0000256" key="1">
    <source>
        <dbReference type="SAM" id="MobiDB-lite"/>
    </source>
</evidence>
<gene>
    <name evidence="5" type="ORF">GCM10009549_39050</name>
</gene>
<reference evidence="6" key="1">
    <citation type="journal article" date="2019" name="Int. J. Syst. Evol. Microbiol.">
        <title>The Global Catalogue of Microorganisms (GCM) 10K type strain sequencing project: providing services to taxonomists for standard genome sequencing and annotation.</title>
        <authorList>
            <consortium name="The Broad Institute Genomics Platform"/>
            <consortium name="The Broad Institute Genome Sequencing Center for Infectious Disease"/>
            <person name="Wu L."/>
            <person name="Ma J."/>
        </authorList>
    </citation>
    <scope>NUCLEOTIDE SEQUENCE [LARGE SCALE GENOMIC DNA]</scope>
    <source>
        <strain evidence="6">JCM 10673</strain>
    </source>
</reference>
<feature type="region of interest" description="Disordered" evidence="1">
    <location>
        <begin position="1"/>
        <end position="62"/>
    </location>
</feature>
<keyword evidence="6" id="KW-1185">Reference proteome</keyword>
<feature type="domain" description="Trypsin-co-occurring" evidence="4">
    <location>
        <begin position="324"/>
        <end position="436"/>
    </location>
</feature>
<evidence type="ECO:0000313" key="6">
    <source>
        <dbReference type="Proteomes" id="UP001501005"/>
    </source>
</evidence>
<dbReference type="EMBL" id="BAAAHG010000034">
    <property type="protein sequence ID" value="GAA0920470.1"/>
    <property type="molecule type" value="Genomic_DNA"/>
</dbReference>
<feature type="transmembrane region" description="Helical" evidence="2">
    <location>
        <begin position="97"/>
        <end position="114"/>
    </location>
</feature>
<evidence type="ECO:0008006" key="7">
    <source>
        <dbReference type="Google" id="ProtNLM"/>
    </source>
</evidence>
<dbReference type="Proteomes" id="UP001501005">
    <property type="component" value="Unassembled WGS sequence"/>
</dbReference>
<name>A0ABP3ZI10_9ACTN</name>
<evidence type="ECO:0000313" key="5">
    <source>
        <dbReference type="EMBL" id="GAA0920470.1"/>
    </source>
</evidence>
<dbReference type="Pfam" id="PF03372">
    <property type="entry name" value="Exo_endo_phos"/>
    <property type="match status" value="1"/>
</dbReference>
<organism evidence="5 6">
    <name type="scientific">Streptomyces thermoalcalitolerans</name>
    <dbReference type="NCBI Taxonomy" id="65605"/>
    <lineage>
        <taxon>Bacteria</taxon>
        <taxon>Bacillati</taxon>
        <taxon>Actinomycetota</taxon>
        <taxon>Actinomycetes</taxon>
        <taxon>Kitasatosporales</taxon>
        <taxon>Streptomycetaceae</taxon>
        <taxon>Streptomyces</taxon>
    </lineage>
</organism>
<feature type="region of interest" description="Disordered" evidence="1">
    <location>
        <begin position="222"/>
        <end position="252"/>
    </location>
</feature>
<protein>
    <recommendedName>
        <fullName evidence="7">Endonuclease/exonuclease/phosphatase domain-containing protein</fullName>
    </recommendedName>
</protein>